<name>A0A8R7R3Y5_TRIUA</name>
<reference evidence="2" key="1">
    <citation type="journal article" date="2013" name="Nature">
        <title>Draft genome of the wheat A-genome progenitor Triticum urartu.</title>
        <authorList>
            <person name="Ling H.Q."/>
            <person name="Zhao S."/>
            <person name="Liu D."/>
            <person name="Wang J."/>
            <person name="Sun H."/>
            <person name="Zhang C."/>
            <person name="Fan H."/>
            <person name="Li D."/>
            <person name="Dong L."/>
            <person name="Tao Y."/>
            <person name="Gao C."/>
            <person name="Wu H."/>
            <person name="Li Y."/>
            <person name="Cui Y."/>
            <person name="Guo X."/>
            <person name="Zheng S."/>
            <person name="Wang B."/>
            <person name="Yu K."/>
            <person name="Liang Q."/>
            <person name="Yang W."/>
            <person name="Lou X."/>
            <person name="Chen J."/>
            <person name="Feng M."/>
            <person name="Jian J."/>
            <person name="Zhang X."/>
            <person name="Luo G."/>
            <person name="Jiang Y."/>
            <person name="Liu J."/>
            <person name="Wang Z."/>
            <person name="Sha Y."/>
            <person name="Zhang B."/>
            <person name="Wu H."/>
            <person name="Tang D."/>
            <person name="Shen Q."/>
            <person name="Xue P."/>
            <person name="Zou S."/>
            <person name="Wang X."/>
            <person name="Liu X."/>
            <person name="Wang F."/>
            <person name="Yang Y."/>
            <person name="An X."/>
            <person name="Dong Z."/>
            <person name="Zhang K."/>
            <person name="Zhang X."/>
            <person name="Luo M.C."/>
            <person name="Dvorak J."/>
            <person name="Tong Y."/>
            <person name="Wang J."/>
            <person name="Yang H."/>
            <person name="Li Z."/>
            <person name="Wang D."/>
            <person name="Zhang A."/>
            <person name="Wang J."/>
        </authorList>
    </citation>
    <scope>NUCLEOTIDE SEQUENCE</scope>
    <source>
        <strain evidence="2">cv. G1812</strain>
    </source>
</reference>
<sequence>RLDNLSERRLDKAFRLEYHLWDLLISTILKASLWGNIRKKNNNPTLMGCLKALYKTFQLIFNPPLNFTGVGPN</sequence>
<protein>
    <submittedName>
        <fullName evidence="1">Uncharacterized protein</fullName>
    </submittedName>
</protein>
<evidence type="ECO:0000313" key="1">
    <source>
        <dbReference type="EnsemblPlants" id="TuG1812G0700003512.01.T01.cds327567"/>
    </source>
</evidence>
<proteinExistence type="predicted"/>
<evidence type="ECO:0000313" key="2">
    <source>
        <dbReference type="Proteomes" id="UP000015106"/>
    </source>
</evidence>
<organism evidence="1 2">
    <name type="scientific">Triticum urartu</name>
    <name type="common">Red wild einkorn</name>
    <name type="synonym">Crithodium urartu</name>
    <dbReference type="NCBI Taxonomy" id="4572"/>
    <lineage>
        <taxon>Eukaryota</taxon>
        <taxon>Viridiplantae</taxon>
        <taxon>Streptophyta</taxon>
        <taxon>Embryophyta</taxon>
        <taxon>Tracheophyta</taxon>
        <taxon>Spermatophyta</taxon>
        <taxon>Magnoliopsida</taxon>
        <taxon>Liliopsida</taxon>
        <taxon>Poales</taxon>
        <taxon>Poaceae</taxon>
        <taxon>BOP clade</taxon>
        <taxon>Pooideae</taxon>
        <taxon>Triticodae</taxon>
        <taxon>Triticeae</taxon>
        <taxon>Triticinae</taxon>
        <taxon>Triticum</taxon>
    </lineage>
</organism>
<keyword evidence="2" id="KW-1185">Reference proteome</keyword>
<accession>A0A8R7R3Y5</accession>
<reference evidence="1" key="2">
    <citation type="submission" date="2018-03" db="EMBL/GenBank/DDBJ databases">
        <title>The Triticum urartu genome reveals the dynamic nature of wheat genome evolution.</title>
        <authorList>
            <person name="Ling H."/>
            <person name="Ma B."/>
            <person name="Shi X."/>
            <person name="Liu H."/>
            <person name="Dong L."/>
            <person name="Sun H."/>
            <person name="Cao Y."/>
            <person name="Gao Q."/>
            <person name="Zheng S."/>
            <person name="Li Y."/>
            <person name="Yu Y."/>
            <person name="Du H."/>
            <person name="Qi M."/>
            <person name="Li Y."/>
            <person name="Yu H."/>
            <person name="Cui Y."/>
            <person name="Wang N."/>
            <person name="Chen C."/>
            <person name="Wu H."/>
            <person name="Zhao Y."/>
            <person name="Zhang J."/>
            <person name="Li Y."/>
            <person name="Zhou W."/>
            <person name="Zhang B."/>
            <person name="Hu W."/>
            <person name="Eijk M."/>
            <person name="Tang J."/>
            <person name="Witsenboer H."/>
            <person name="Zhao S."/>
            <person name="Li Z."/>
            <person name="Zhang A."/>
            <person name="Wang D."/>
            <person name="Liang C."/>
        </authorList>
    </citation>
    <scope>NUCLEOTIDE SEQUENCE [LARGE SCALE GENOMIC DNA]</scope>
    <source>
        <strain evidence="1">cv. G1812</strain>
    </source>
</reference>
<dbReference type="AlphaFoldDB" id="A0A8R7R3Y5"/>
<reference evidence="1" key="3">
    <citation type="submission" date="2022-06" db="UniProtKB">
        <authorList>
            <consortium name="EnsemblPlants"/>
        </authorList>
    </citation>
    <scope>IDENTIFICATION</scope>
</reference>
<dbReference type="Proteomes" id="UP000015106">
    <property type="component" value="Chromosome 7"/>
</dbReference>
<dbReference type="Gramene" id="TuG1812G0700003512.01.T01">
    <property type="protein sequence ID" value="TuG1812G0700003512.01.T01.cds327567"/>
    <property type="gene ID" value="TuG1812G0700003512.01"/>
</dbReference>
<dbReference type="EnsemblPlants" id="TuG1812G0700003512.01.T01">
    <property type="protein sequence ID" value="TuG1812G0700003512.01.T01.cds327567"/>
    <property type="gene ID" value="TuG1812G0700003512.01"/>
</dbReference>